<evidence type="ECO:0000313" key="4">
    <source>
        <dbReference type="Proteomes" id="UP001318860"/>
    </source>
</evidence>
<evidence type="ECO:0000259" key="2">
    <source>
        <dbReference type="Pfam" id="PF01764"/>
    </source>
</evidence>
<accession>A0ABR0V3W3</accession>
<comment type="caution">
    <text evidence="3">The sequence shown here is derived from an EMBL/GenBank/DDBJ whole genome shotgun (WGS) entry which is preliminary data.</text>
</comment>
<protein>
    <recommendedName>
        <fullName evidence="2">Fungal lipase-type domain-containing protein</fullName>
    </recommendedName>
</protein>
<reference evidence="3 4" key="1">
    <citation type="journal article" date="2021" name="Comput. Struct. Biotechnol. J.">
        <title>De novo genome assembly of the potent medicinal plant Rehmannia glutinosa using nanopore technology.</title>
        <authorList>
            <person name="Ma L."/>
            <person name="Dong C."/>
            <person name="Song C."/>
            <person name="Wang X."/>
            <person name="Zheng X."/>
            <person name="Niu Y."/>
            <person name="Chen S."/>
            <person name="Feng W."/>
        </authorList>
    </citation>
    <scope>NUCLEOTIDE SEQUENCE [LARGE SCALE GENOMIC DNA]</scope>
    <source>
        <strain evidence="3">DH-2019</strain>
    </source>
</reference>
<proteinExistence type="predicted"/>
<organism evidence="3 4">
    <name type="scientific">Rehmannia glutinosa</name>
    <name type="common">Chinese foxglove</name>
    <dbReference type="NCBI Taxonomy" id="99300"/>
    <lineage>
        <taxon>Eukaryota</taxon>
        <taxon>Viridiplantae</taxon>
        <taxon>Streptophyta</taxon>
        <taxon>Embryophyta</taxon>
        <taxon>Tracheophyta</taxon>
        <taxon>Spermatophyta</taxon>
        <taxon>Magnoliopsida</taxon>
        <taxon>eudicotyledons</taxon>
        <taxon>Gunneridae</taxon>
        <taxon>Pentapetalae</taxon>
        <taxon>asterids</taxon>
        <taxon>lamiids</taxon>
        <taxon>Lamiales</taxon>
        <taxon>Orobanchaceae</taxon>
        <taxon>Rehmannieae</taxon>
        <taxon>Rehmannia</taxon>
    </lineage>
</organism>
<dbReference type="Proteomes" id="UP001318860">
    <property type="component" value="Unassembled WGS sequence"/>
</dbReference>
<dbReference type="Pfam" id="PF01764">
    <property type="entry name" value="Lipase_3"/>
    <property type="match status" value="1"/>
</dbReference>
<dbReference type="CDD" id="cd00519">
    <property type="entry name" value="Lipase_3"/>
    <property type="match status" value="1"/>
</dbReference>
<dbReference type="SUPFAM" id="SSF53474">
    <property type="entry name" value="alpha/beta-Hydrolases"/>
    <property type="match status" value="1"/>
</dbReference>
<dbReference type="InterPro" id="IPR044819">
    <property type="entry name" value="OBL-like"/>
</dbReference>
<evidence type="ECO:0000256" key="1">
    <source>
        <dbReference type="ARBA" id="ARBA00022801"/>
    </source>
</evidence>
<dbReference type="InterPro" id="IPR002921">
    <property type="entry name" value="Fungal_lipase-type"/>
</dbReference>
<dbReference type="PANTHER" id="PTHR46086:SF17">
    <property type="entry name" value="ALPHA_BETA-HYDROLASES SUPERFAMILY PROTEIN"/>
    <property type="match status" value="1"/>
</dbReference>
<dbReference type="Gene3D" id="3.40.50.1820">
    <property type="entry name" value="alpha/beta hydrolase"/>
    <property type="match status" value="1"/>
</dbReference>
<dbReference type="EMBL" id="JABTTQ020001683">
    <property type="protein sequence ID" value="KAK6128969.1"/>
    <property type="molecule type" value="Genomic_DNA"/>
</dbReference>
<keyword evidence="1" id="KW-0378">Hydrolase</keyword>
<sequence length="483" mass="55105">MASTCDKSFASNYLLVNSKEATFLDLFKILFSSDVGKRKFVDVPDGVRLSIDRRWIILVAVLIQKILEFLSKPMAWFGSMIENFLNLLSGNNGFFGLLRNFFRGKIVYPDKTSASFVSFIGHCDKRRELDSNIEYGDSRYYAALSMMACKASYENHNYIQTIVEDDWKNKLIKSLHLSADYQEKANTQACVLTDNKNVTIVAFRGTETYSADDWSTDFDISWYELPGVGKIHAGFMKALGLQKSQGWPKNQADGKPVTAYYALRKLLKEKLQNNDKARFIVTGHSLGGALASLFPAVLSLHDESWLLDRLEAVYTFGQPRVGDETFAQYMETTLKNNYISYYRCVYSFDLVPRVPLDDSTFMFKHFGSKNCIYFNSFYTGQVLAEEPNKNYFDVKYLLPKYANAAWELVRSFTISCTRGADYKEGTLLRIFRLFGLIIPGIPPHLLQDYVNSTRLVSSDVFVSNVYSIDDLEMEKLSIMIVGK</sequence>
<evidence type="ECO:0000313" key="3">
    <source>
        <dbReference type="EMBL" id="KAK6128969.1"/>
    </source>
</evidence>
<keyword evidence="4" id="KW-1185">Reference proteome</keyword>
<dbReference type="InterPro" id="IPR029058">
    <property type="entry name" value="AB_hydrolase_fold"/>
</dbReference>
<gene>
    <name evidence="3" type="ORF">DH2020_037276</name>
</gene>
<name>A0ABR0V3W3_REHGL</name>
<dbReference type="PANTHER" id="PTHR46086">
    <property type="entry name" value="ALPHA/BETA-HYDROLASES SUPERFAMILY PROTEIN"/>
    <property type="match status" value="1"/>
</dbReference>
<feature type="domain" description="Fungal lipase-type" evidence="2">
    <location>
        <begin position="200"/>
        <end position="357"/>
    </location>
</feature>